<dbReference type="SMART" id="SM00852">
    <property type="entry name" value="MoCF_biosynth"/>
    <property type="match status" value="1"/>
</dbReference>
<dbReference type="Pfam" id="PF00994">
    <property type="entry name" value="MoCF_biosynth"/>
    <property type="match status" value="1"/>
</dbReference>
<dbReference type="InterPro" id="IPR050101">
    <property type="entry name" value="CinA"/>
</dbReference>
<feature type="domain" description="MoaB/Mog" evidence="1">
    <location>
        <begin position="13"/>
        <end position="181"/>
    </location>
</feature>
<name>A0A2R6AUH6_9ARCH</name>
<dbReference type="InterPro" id="IPR036425">
    <property type="entry name" value="MoaB/Mog-like_dom_sf"/>
</dbReference>
<evidence type="ECO:0000313" key="3">
    <source>
        <dbReference type="Proteomes" id="UP000240490"/>
    </source>
</evidence>
<accession>A0A2R6AUH6</accession>
<protein>
    <recommendedName>
        <fullName evidence="1">MoaB/Mog domain-containing protein</fullName>
    </recommendedName>
</protein>
<dbReference type="Gene3D" id="3.40.980.10">
    <property type="entry name" value="MoaB/Mog-like domain"/>
    <property type="match status" value="1"/>
</dbReference>
<gene>
    <name evidence="2" type="ORF">B9Q08_05710</name>
</gene>
<dbReference type="PANTHER" id="PTHR13939">
    <property type="entry name" value="NICOTINAMIDE-NUCLEOTIDE AMIDOHYDROLASE PNCC"/>
    <property type="match status" value="1"/>
</dbReference>
<dbReference type="PANTHER" id="PTHR13939:SF0">
    <property type="entry name" value="NMN AMIDOHYDROLASE-LIKE PROTEIN YFAY"/>
    <property type="match status" value="1"/>
</dbReference>
<dbReference type="EMBL" id="NEXJ01000099">
    <property type="protein sequence ID" value="PSN90036.1"/>
    <property type="molecule type" value="Genomic_DNA"/>
</dbReference>
<evidence type="ECO:0000259" key="1">
    <source>
        <dbReference type="SMART" id="SM00852"/>
    </source>
</evidence>
<sequence>MLSIFVVGHMRIQILSIGYELLIGRVVNTNASWLSAEATRRGHTVERIACVGDSESWIGSELDYSITSGAQIIITTGGLGPTFDDITAQAVAKALGRNLVLNEAAFTMVAKKYESLGLPLTPERRKMAELPEGSTPLENPVGTAPGFTLLHKGVRIVCLPGVPEEVKGMFLKHADTFLPQEGELFEQSVRVAGLPESTLAPLIAELVRKNPYVYIKSHPKGSEGESLIEVHVYTVSNNPRVRELCSSVAEKLRAEVVRIGGRVVD</sequence>
<dbReference type="InterPro" id="IPR001453">
    <property type="entry name" value="MoaB/Mog_dom"/>
</dbReference>
<reference evidence="2 3" key="1">
    <citation type="submission" date="2017-04" db="EMBL/GenBank/DDBJ databases">
        <title>Novel microbial lineages endemic to geothermal iron-oxide mats fill important gaps in the evolutionary history of Archaea.</title>
        <authorList>
            <person name="Jay Z.J."/>
            <person name="Beam J.P."/>
            <person name="Dlakic M."/>
            <person name="Rusch D.B."/>
            <person name="Kozubal M.A."/>
            <person name="Inskeep W.P."/>
        </authorList>
    </citation>
    <scope>NUCLEOTIDE SEQUENCE [LARGE SCALE GENOMIC DNA]</scope>
    <source>
        <strain evidence="2">ECH_B_SAG-M15</strain>
    </source>
</reference>
<dbReference type="AlphaFoldDB" id="A0A2R6AUH6"/>
<dbReference type="Proteomes" id="UP000240490">
    <property type="component" value="Unassembled WGS sequence"/>
</dbReference>
<dbReference type="SUPFAM" id="SSF53218">
    <property type="entry name" value="Molybdenum cofactor biosynthesis proteins"/>
    <property type="match status" value="1"/>
</dbReference>
<evidence type="ECO:0000313" key="2">
    <source>
        <dbReference type="EMBL" id="PSN90036.1"/>
    </source>
</evidence>
<dbReference type="CDD" id="cd00885">
    <property type="entry name" value="cinA"/>
    <property type="match status" value="1"/>
</dbReference>
<proteinExistence type="predicted"/>
<organism evidence="2 3">
    <name type="scientific">Candidatus Marsarchaeota G2 archaeon ECH_B_SAG-M15</name>
    <dbReference type="NCBI Taxonomy" id="1978162"/>
    <lineage>
        <taxon>Archaea</taxon>
        <taxon>Candidatus Marsarchaeota</taxon>
        <taxon>Candidatus Marsarchaeota group 2</taxon>
    </lineage>
</organism>
<comment type="caution">
    <text evidence="2">The sequence shown here is derived from an EMBL/GenBank/DDBJ whole genome shotgun (WGS) entry which is preliminary data.</text>
</comment>